<evidence type="ECO:0000313" key="1">
    <source>
        <dbReference type="EMBL" id="KAF7276533.1"/>
    </source>
</evidence>
<comment type="caution">
    <text evidence="1">The sequence shown here is derived from an EMBL/GenBank/DDBJ whole genome shotgun (WGS) entry which is preliminary data.</text>
</comment>
<dbReference type="Proteomes" id="UP000625711">
    <property type="component" value="Unassembled WGS sequence"/>
</dbReference>
<dbReference type="AlphaFoldDB" id="A0A834IEC0"/>
<dbReference type="EMBL" id="JAACXV010006108">
    <property type="protein sequence ID" value="KAF7276533.1"/>
    <property type="molecule type" value="Genomic_DNA"/>
</dbReference>
<feature type="non-terminal residue" evidence="1">
    <location>
        <position position="1"/>
    </location>
</feature>
<keyword evidence="2" id="KW-1185">Reference proteome</keyword>
<organism evidence="1 2">
    <name type="scientific">Rhynchophorus ferrugineus</name>
    <name type="common">Red palm weevil</name>
    <name type="synonym">Curculio ferrugineus</name>
    <dbReference type="NCBI Taxonomy" id="354439"/>
    <lineage>
        <taxon>Eukaryota</taxon>
        <taxon>Metazoa</taxon>
        <taxon>Ecdysozoa</taxon>
        <taxon>Arthropoda</taxon>
        <taxon>Hexapoda</taxon>
        <taxon>Insecta</taxon>
        <taxon>Pterygota</taxon>
        <taxon>Neoptera</taxon>
        <taxon>Endopterygota</taxon>
        <taxon>Coleoptera</taxon>
        <taxon>Polyphaga</taxon>
        <taxon>Cucujiformia</taxon>
        <taxon>Curculionidae</taxon>
        <taxon>Dryophthorinae</taxon>
        <taxon>Rhynchophorus</taxon>
    </lineage>
</organism>
<name>A0A834IEC0_RHYFE</name>
<accession>A0A834IEC0</accession>
<gene>
    <name evidence="1" type="ORF">GWI33_010109</name>
</gene>
<reference evidence="1" key="1">
    <citation type="submission" date="2020-08" db="EMBL/GenBank/DDBJ databases">
        <title>Genome sequencing and assembly of the red palm weevil Rhynchophorus ferrugineus.</title>
        <authorList>
            <person name="Dias G.B."/>
            <person name="Bergman C.M."/>
            <person name="Manee M."/>
        </authorList>
    </citation>
    <scope>NUCLEOTIDE SEQUENCE</scope>
    <source>
        <strain evidence="1">AA-2017</strain>
        <tissue evidence="1">Whole larva</tissue>
    </source>
</reference>
<sequence length="65" mass="7558">KFFAPVKSAFVFLYANSMLVVRVPSTNVQFEIEIRVVKFEGVESIHQNNNRELIAIDRRLFKSVD</sequence>
<evidence type="ECO:0000313" key="2">
    <source>
        <dbReference type="Proteomes" id="UP000625711"/>
    </source>
</evidence>
<proteinExistence type="predicted"/>
<protein>
    <submittedName>
        <fullName evidence="1">Uncharacterized protein</fullName>
    </submittedName>
</protein>